<dbReference type="Proteomes" id="UP000321577">
    <property type="component" value="Unassembled WGS sequence"/>
</dbReference>
<feature type="signal peptide" evidence="1">
    <location>
        <begin position="1"/>
        <end position="21"/>
    </location>
</feature>
<protein>
    <recommendedName>
        <fullName evidence="4">Translocation protein TolB</fullName>
    </recommendedName>
</protein>
<dbReference type="EMBL" id="BKAG01000011">
    <property type="protein sequence ID" value="GEP42677.1"/>
    <property type="molecule type" value="Genomic_DNA"/>
</dbReference>
<accession>A0A512M7G3</accession>
<evidence type="ECO:0008006" key="4">
    <source>
        <dbReference type="Google" id="ProtNLM"/>
    </source>
</evidence>
<reference evidence="2 3" key="1">
    <citation type="submission" date="2019-07" db="EMBL/GenBank/DDBJ databases">
        <title>Whole genome shotgun sequence of Brevifollis gellanilyticus NBRC 108608.</title>
        <authorList>
            <person name="Hosoyama A."/>
            <person name="Uohara A."/>
            <person name="Ohji S."/>
            <person name="Ichikawa N."/>
        </authorList>
    </citation>
    <scope>NUCLEOTIDE SEQUENCE [LARGE SCALE GENOMIC DNA]</scope>
    <source>
        <strain evidence="2 3">NBRC 108608</strain>
    </source>
</reference>
<dbReference type="InterPro" id="IPR011042">
    <property type="entry name" value="6-blade_b-propeller_TolB-like"/>
</dbReference>
<feature type="chain" id="PRO_5021941544" description="Translocation protein TolB" evidence="1">
    <location>
        <begin position="22"/>
        <end position="321"/>
    </location>
</feature>
<gene>
    <name evidence="2" type="ORF">BGE01nite_19680</name>
</gene>
<evidence type="ECO:0000313" key="3">
    <source>
        <dbReference type="Proteomes" id="UP000321577"/>
    </source>
</evidence>
<keyword evidence="3" id="KW-1185">Reference proteome</keyword>
<sequence>MKRTLILLNLGTLLLSTLAVAGGEPTTGIQTAGPRSSYFKDGEIHITVLGQPETKAVTTGHWDFKPSWSITGDMLVFFRRLKDDPEVNNWITTMCIINTDGTGFHQLSDGTFTDFNPTWTRDGTNTPVWNRKVPGKVSYYIMASKVGGKPGEEIALTDKSYHSWVHSAVRDGRLFVSSTPPKLGRGYYLMTPKPGAEPTFERVKCELAPKGILDRISVSPSETKICFEYQTGFKYEFPGRTLYVADFDVKQRTITNLKPFANAEAKRVWFAYPRWVKDESAIVYHAGGKLFLYTLADGSTKQVSTDDKADYRYPHGEATPN</sequence>
<comment type="caution">
    <text evidence="2">The sequence shown here is derived from an EMBL/GenBank/DDBJ whole genome shotgun (WGS) entry which is preliminary data.</text>
</comment>
<dbReference type="SUPFAM" id="SSF82171">
    <property type="entry name" value="DPP6 N-terminal domain-like"/>
    <property type="match status" value="1"/>
</dbReference>
<proteinExistence type="predicted"/>
<evidence type="ECO:0000313" key="2">
    <source>
        <dbReference type="EMBL" id="GEP42677.1"/>
    </source>
</evidence>
<evidence type="ECO:0000256" key="1">
    <source>
        <dbReference type="SAM" id="SignalP"/>
    </source>
</evidence>
<dbReference type="Gene3D" id="2.120.10.30">
    <property type="entry name" value="TolB, C-terminal domain"/>
    <property type="match status" value="1"/>
</dbReference>
<dbReference type="AlphaFoldDB" id="A0A512M7G3"/>
<keyword evidence="1" id="KW-0732">Signal</keyword>
<dbReference type="RefSeq" id="WP_218032947.1">
    <property type="nucleotide sequence ID" value="NZ_BKAG01000011.1"/>
</dbReference>
<organism evidence="2 3">
    <name type="scientific">Brevifollis gellanilyticus</name>
    <dbReference type="NCBI Taxonomy" id="748831"/>
    <lineage>
        <taxon>Bacteria</taxon>
        <taxon>Pseudomonadati</taxon>
        <taxon>Verrucomicrobiota</taxon>
        <taxon>Verrucomicrobiia</taxon>
        <taxon>Verrucomicrobiales</taxon>
        <taxon>Verrucomicrobiaceae</taxon>
    </lineage>
</organism>
<name>A0A512M7G3_9BACT</name>